<accession>A0A1I5U494</accession>
<evidence type="ECO:0000313" key="1">
    <source>
        <dbReference type="EMBL" id="SFP90104.1"/>
    </source>
</evidence>
<dbReference type="RefSeq" id="WP_218153111.1">
    <property type="nucleotide sequence ID" value="NZ_FOXA01000017.1"/>
</dbReference>
<dbReference type="EMBL" id="FOXA01000017">
    <property type="protein sequence ID" value="SFP90104.1"/>
    <property type="molecule type" value="Genomic_DNA"/>
</dbReference>
<keyword evidence="2" id="KW-1185">Reference proteome</keyword>
<dbReference type="STRING" id="441119.SAMN04488047_11748"/>
<dbReference type="Proteomes" id="UP000199356">
    <property type="component" value="Unassembled WGS sequence"/>
</dbReference>
<protein>
    <submittedName>
        <fullName evidence="1">Uncharacterized protein</fullName>
    </submittedName>
</protein>
<evidence type="ECO:0000313" key="2">
    <source>
        <dbReference type="Proteomes" id="UP000199356"/>
    </source>
</evidence>
<name>A0A1I5U494_9RHOB</name>
<dbReference type="AlphaFoldDB" id="A0A1I5U494"/>
<sequence>MAVPERYRDIDFTPPEEAARAAEKGLDLCDRFDRGGTEAGLARARSLKKRQPLPPEAIGKMVAYFQRHEGDKIKGNFGDDEDPSEGYVAWLLRGGDAGRDWAEEVQDRMEKADAAAAS</sequence>
<gene>
    <name evidence="1" type="ORF">SAMN04488047_11748</name>
</gene>
<reference evidence="1 2" key="1">
    <citation type="submission" date="2016-10" db="EMBL/GenBank/DDBJ databases">
        <authorList>
            <person name="de Groot N.N."/>
        </authorList>
    </citation>
    <scope>NUCLEOTIDE SEQUENCE [LARGE SCALE GENOMIC DNA]</scope>
    <source>
        <strain evidence="1 2">DSM 19547</strain>
    </source>
</reference>
<proteinExistence type="predicted"/>
<organism evidence="1 2">
    <name type="scientific">Tranquillimonas alkanivorans</name>
    <dbReference type="NCBI Taxonomy" id="441119"/>
    <lineage>
        <taxon>Bacteria</taxon>
        <taxon>Pseudomonadati</taxon>
        <taxon>Pseudomonadota</taxon>
        <taxon>Alphaproteobacteria</taxon>
        <taxon>Rhodobacterales</taxon>
        <taxon>Roseobacteraceae</taxon>
        <taxon>Tranquillimonas</taxon>
    </lineage>
</organism>